<dbReference type="Proteomes" id="UP000228380">
    <property type="component" value="Chromosome 1"/>
</dbReference>
<evidence type="ECO:0000259" key="6">
    <source>
        <dbReference type="Pfam" id="PF07992"/>
    </source>
</evidence>
<reference evidence="7" key="1">
    <citation type="journal article" date="2019" name="Nat. Commun.">
        <title>Genome-wide association mapping of date palm fruit traits.</title>
        <authorList>
            <person name="Hazzouri K.M."/>
            <person name="Gros-Balthazard M."/>
            <person name="Flowers J.M."/>
            <person name="Copetti D."/>
            <person name="Lemansour A."/>
            <person name="Lebrun M."/>
            <person name="Masmoudi K."/>
            <person name="Ferrand S."/>
            <person name="Dhar M.I."/>
            <person name="Fresquez Z.A."/>
            <person name="Rosas U."/>
            <person name="Zhang J."/>
            <person name="Talag J."/>
            <person name="Lee S."/>
            <person name="Kudrna D."/>
            <person name="Powell R.F."/>
            <person name="Leitch I.J."/>
            <person name="Krueger R.R."/>
            <person name="Wing R.A."/>
            <person name="Amiri K.M.A."/>
            <person name="Purugganan M.D."/>
        </authorList>
    </citation>
    <scope>NUCLEOTIDE SEQUENCE [LARGE SCALE GENOMIC DNA]</scope>
    <source>
        <strain evidence="7">cv. Khalas</strain>
    </source>
</reference>
<dbReference type="InterPro" id="IPR023753">
    <property type="entry name" value="FAD/NAD-binding_dom"/>
</dbReference>
<dbReference type="FunFam" id="3.50.50.100:FF:000006">
    <property type="entry name" value="apoptosis-inducing factor 2"/>
    <property type="match status" value="1"/>
</dbReference>
<keyword evidence="4" id="KW-0560">Oxidoreductase</keyword>
<dbReference type="KEGG" id="pda:103721006"/>
<evidence type="ECO:0000313" key="7">
    <source>
        <dbReference type="Proteomes" id="UP000228380"/>
    </source>
</evidence>
<accession>A0A8B7CYC5</accession>
<dbReference type="SUPFAM" id="SSF51905">
    <property type="entry name" value="FAD/NAD(P)-binding domain"/>
    <property type="match status" value="1"/>
</dbReference>
<proteinExistence type="inferred from homology"/>
<evidence type="ECO:0000256" key="3">
    <source>
        <dbReference type="ARBA" id="ARBA00022827"/>
    </source>
</evidence>
<dbReference type="OrthoDB" id="202203at2759"/>
<dbReference type="AlphaFoldDB" id="A0A8B7CYC5"/>
<evidence type="ECO:0000256" key="5">
    <source>
        <dbReference type="ARBA" id="ARBA00057036"/>
    </source>
</evidence>
<dbReference type="GO" id="GO:0050660">
    <property type="term" value="F:flavin adenine dinucleotide binding"/>
    <property type="evidence" value="ECO:0007669"/>
    <property type="project" value="TreeGrafter"/>
</dbReference>
<dbReference type="PANTHER" id="PTHR43735">
    <property type="entry name" value="APOPTOSIS-INDUCING FACTOR 1"/>
    <property type="match status" value="1"/>
</dbReference>
<organism evidence="7 8">
    <name type="scientific">Phoenix dactylifera</name>
    <name type="common">Date palm</name>
    <dbReference type="NCBI Taxonomy" id="42345"/>
    <lineage>
        <taxon>Eukaryota</taxon>
        <taxon>Viridiplantae</taxon>
        <taxon>Streptophyta</taxon>
        <taxon>Embryophyta</taxon>
        <taxon>Tracheophyta</taxon>
        <taxon>Spermatophyta</taxon>
        <taxon>Magnoliopsida</taxon>
        <taxon>Liliopsida</taxon>
        <taxon>Arecaceae</taxon>
        <taxon>Coryphoideae</taxon>
        <taxon>Phoeniceae</taxon>
        <taxon>Phoenix</taxon>
    </lineage>
</organism>
<gene>
    <name evidence="8" type="primary">LOC103721006</name>
</gene>
<dbReference type="GO" id="GO:0005737">
    <property type="term" value="C:cytoplasm"/>
    <property type="evidence" value="ECO:0007669"/>
    <property type="project" value="TreeGrafter"/>
</dbReference>
<evidence type="ECO:0000256" key="4">
    <source>
        <dbReference type="ARBA" id="ARBA00023002"/>
    </source>
</evidence>
<dbReference type="PANTHER" id="PTHR43735:SF3">
    <property type="entry name" value="FERROPTOSIS SUPPRESSOR PROTEIN 1"/>
    <property type="match status" value="1"/>
</dbReference>
<keyword evidence="7" id="KW-1185">Reference proteome</keyword>
<dbReference type="Pfam" id="PF07992">
    <property type="entry name" value="Pyr_redox_2"/>
    <property type="match status" value="1"/>
</dbReference>
<evidence type="ECO:0000256" key="1">
    <source>
        <dbReference type="ARBA" id="ARBA00006442"/>
    </source>
</evidence>
<dbReference type="PRINTS" id="PR00368">
    <property type="entry name" value="FADPNR"/>
</dbReference>
<evidence type="ECO:0000313" key="8">
    <source>
        <dbReference type="RefSeq" id="XP_008809240.1"/>
    </source>
</evidence>
<dbReference type="GeneID" id="103721006"/>
<name>A0A8B7CYC5_PHODC</name>
<comment type="function">
    <text evidence="5">Putative FAD-dependent oxidoreductase.</text>
</comment>
<protein>
    <submittedName>
        <fullName evidence="8">Ferroptosis suppressor protein 1-like</fullName>
    </submittedName>
</protein>
<dbReference type="RefSeq" id="XP_008809240.1">
    <property type="nucleotide sequence ID" value="XM_008811018.4"/>
</dbReference>
<dbReference type="Gene3D" id="3.50.50.100">
    <property type="match status" value="1"/>
</dbReference>
<evidence type="ECO:0000256" key="2">
    <source>
        <dbReference type="ARBA" id="ARBA00022630"/>
    </source>
</evidence>
<sequence>MLSSSAAMTGVGRYERRRVVVVGGGVAGALLAKTIQFYADVVLIDPKEYFEIPWANLRSKVEPSVAEKTIINHFDYLVNGKIITSSAINVTETEVVTAEGRKVVYEHLVIATGHATNTPRCRRDRLEQFQEENTKIKNSGSILIIGGGPTGVELAAEIAVDYPEKKVTLVHSGPRLLEFIGQRAANKTLHWLKSKNVEVLLDQSVDIDSISEADRVFKTSTGETITADCYFYCVDRPLSSSWLQNSVLKDCLDENGRLMVDEHLRVKGQKNIFAIGDITDVPEIKQGFFAQRHAMVVAKNLKLLINGPKESTLAKYKPATTMAMVSLGRKDAVAQLPFMTMIGFLPGFIKSKDLFVHRTRQQMGLDRCRPSSILTPSSI</sequence>
<keyword evidence="2" id="KW-0285">Flavoprotein</keyword>
<reference evidence="8" key="2">
    <citation type="submission" date="2025-08" db="UniProtKB">
        <authorList>
            <consortium name="RefSeq"/>
        </authorList>
    </citation>
    <scope>IDENTIFICATION</scope>
    <source>
        <tissue evidence="8">Young leaves</tissue>
    </source>
</reference>
<dbReference type="GO" id="GO:0004174">
    <property type="term" value="F:electron-transferring-flavoprotein dehydrogenase activity"/>
    <property type="evidence" value="ECO:0007669"/>
    <property type="project" value="TreeGrafter"/>
</dbReference>
<dbReference type="InterPro" id="IPR036188">
    <property type="entry name" value="FAD/NAD-bd_sf"/>
</dbReference>
<comment type="similarity">
    <text evidence="1">Belongs to the FAD-dependent oxidoreductase family.</text>
</comment>
<feature type="domain" description="FAD/NAD(P)-binding" evidence="6">
    <location>
        <begin position="18"/>
        <end position="283"/>
    </location>
</feature>
<keyword evidence="3" id="KW-0274">FAD</keyword>